<accession>A0A8J3VIA5</accession>
<gene>
    <name evidence="2" type="ORF">Rhe02_54720</name>
</gene>
<dbReference type="RefSeq" id="WP_203911195.1">
    <property type="nucleotide sequence ID" value="NZ_BONY01000036.1"/>
</dbReference>
<reference evidence="2" key="1">
    <citation type="submission" date="2021-01" db="EMBL/GenBank/DDBJ databases">
        <title>Whole genome shotgun sequence of Rhizocola hellebori NBRC 109834.</title>
        <authorList>
            <person name="Komaki H."/>
            <person name="Tamura T."/>
        </authorList>
    </citation>
    <scope>NUCLEOTIDE SEQUENCE</scope>
    <source>
        <strain evidence="2">NBRC 109834</strain>
    </source>
</reference>
<evidence type="ECO:0000313" key="2">
    <source>
        <dbReference type="EMBL" id="GIH07405.1"/>
    </source>
</evidence>
<name>A0A8J3VIA5_9ACTN</name>
<protein>
    <submittedName>
        <fullName evidence="2">Uncharacterized protein</fullName>
    </submittedName>
</protein>
<organism evidence="2 3">
    <name type="scientific">Rhizocola hellebori</name>
    <dbReference type="NCBI Taxonomy" id="1392758"/>
    <lineage>
        <taxon>Bacteria</taxon>
        <taxon>Bacillati</taxon>
        <taxon>Actinomycetota</taxon>
        <taxon>Actinomycetes</taxon>
        <taxon>Micromonosporales</taxon>
        <taxon>Micromonosporaceae</taxon>
        <taxon>Rhizocola</taxon>
    </lineage>
</organism>
<keyword evidence="3" id="KW-1185">Reference proteome</keyword>
<evidence type="ECO:0000313" key="3">
    <source>
        <dbReference type="Proteomes" id="UP000612899"/>
    </source>
</evidence>
<dbReference type="EMBL" id="BONY01000036">
    <property type="protein sequence ID" value="GIH07405.1"/>
    <property type="molecule type" value="Genomic_DNA"/>
</dbReference>
<comment type="caution">
    <text evidence="2">The sequence shown here is derived from an EMBL/GenBank/DDBJ whole genome shotgun (WGS) entry which is preliminary data.</text>
</comment>
<evidence type="ECO:0000256" key="1">
    <source>
        <dbReference type="SAM" id="MobiDB-lite"/>
    </source>
</evidence>
<feature type="region of interest" description="Disordered" evidence="1">
    <location>
        <begin position="98"/>
        <end position="118"/>
    </location>
</feature>
<dbReference type="Proteomes" id="UP000612899">
    <property type="component" value="Unassembled WGS sequence"/>
</dbReference>
<dbReference type="AlphaFoldDB" id="A0A8J3VIA5"/>
<sequence length="325" mass="36450">MTEHLCVIGGCVDFGQHHDDCDNPRCRGCRPRIAERPAVCEVDRRQLPGNLDHLETLWRQLCTRDDHTDTTQWTVRQLQRWPIPTTNPVRLAPWAPGSWTAEPGSDATLHSTSAAPVARSHQRRVSGSRHAPIPANLTQLDLAAPARQGSRAPHARGVLGLDPDQIGHLAIATELDTWARDWRDTLCPEHHLPVPTVPALVAWLKNRLDDACTRHEGIDEFAADITAMRKAATATLGLNPARKELCKGVTCRSCDRKTLYRDGENVQCAWCHQYYSEREYTDWVALLDADAKRRGLRPAEDEDADRPEATPIEVVVDFPDWVAMK</sequence>
<proteinExistence type="predicted"/>